<dbReference type="EMBL" id="CP047156">
    <property type="protein sequence ID" value="QHC02564.1"/>
    <property type="molecule type" value="Genomic_DNA"/>
</dbReference>
<dbReference type="Pfam" id="PF01022">
    <property type="entry name" value="HTH_5"/>
    <property type="match status" value="1"/>
</dbReference>
<dbReference type="OrthoDB" id="3375207at2"/>
<dbReference type="PANTHER" id="PTHR30363">
    <property type="entry name" value="HTH-TYPE TRANSCRIPTIONAL REGULATOR SRLR-RELATED"/>
    <property type="match status" value="1"/>
</dbReference>
<feature type="domain" description="HTH arsR-type" evidence="1">
    <location>
        <begin position="4"/>
        <end position="101"/>
    </location>
</feature>
<keyword evidence="3" id="KW-1185">Reference proteome</keyword>
<dbReference type="InterPro" id="IPR001845">
    <property type="entry name" value="HTH_ArsR_DNA-bd_dom"/>
</dbReference>
<dbReference type="InterPro" id="IPR036390">
    <property type="entry name" value="WH_DNA-bd_sf"/>
</dbReference>
<dbReference type="Gene3D" id="1.10.10.10">
    <property type="entry name" value="Winged helix-like DNA-binding domain superfamily/Winged helix DNA-binding domain"/>
    <property type="match status" value="1"/>
</dbReference>
<evidence type="ECO:0000313" key="2">
    <source>
        <dbReference type="EMBL" id="QHC02564.1"/>
    </source>
</evidence>
<sequence length="237" mass="25108">MNVVKIVRATAVVSEPNVASDGTRARIRELLLRHGSLTVAELAAELELSTPGVRRHLEAMRSAGLVAERECDRRAEGAKRGRPARSYSLTEAAREQFPHSYDDLAVAALRHLVEVGGRDAVRSFADAQVSALEDRCRSAMDGAGSDPLARAEALADALSQEGYAASAQALASGGQLCQRHCPVAHVAAEFPELCQAETEVIGRLVGSHVQRLATIARGDGVCTTHVPSRGATLRVTG</sequence>
<dbReference type="SUPFAM" id="SSF46785">
    <property type="entry name" value="Winged helix' DNA-binding domain"/>
    <property type="match status" value="1"/>
</dbReference>
<organism evidence="2 3">
    <name type="scientific">Epidermidibacterium keratini</name>
    <dbReference type="NCBI Taxonomy" id="1891644"/>
    <lineage>
        <taxon>Bacteria</taxon>
        <taxon>Bacillati</taxon>
        <taxon>Actinomycetota</taxon>
        <taxon>Actinomycetes</taxon>
        <taxon>Sporichthyales</taxon>
        <taxon>Sporichthyaceae</taxon>
        <taxon>Epidermidibacterium</taxon>
    </lineage>
</organism>
<protein>
    <submittedName>
        <fullName evidence="2">ArsR family transcriptional regulator</fullName>
    </submittedName>
</protein>
<proteinExistence type="predicted"/>
<dbReference type="GO" id="GO:0003700">
    <property type="term" value="F:DNA-binding transcription factor activity"/>
    <property type="evidence" value="ECO:0007669"/>
    <property type="project" value="InterPro"/>
</dbReference>
<evidence type="ECO:0000313" key="3">
    <source>
        <dbReference type="Proteomes" id="UP000463857"/>
    </source>
</evidence>
<evidence type="ECO:0000259" key="1">
    <source>
        <dbReference type="PROSITE" id="PS50987"/>
    </source>
</evidence>
<name>A0A7L4YUW3_9ACTN</name>
<gene>
    <name evidence="2" type="ORF">EK0264_18790</name>
</gene>
<dbReference type="KEGG" id="eke:EK0264_18790"/>
<dbReference type="CDD" id="cd00090">
    <property type="entry name" value="HTH_ARSR"/>
    <property type="match status" value="1"/>
</dbReference>
<reference evidence="2 3" key="1">
    <citation type="journal article" date="2018" name="Int. J. Syst. Evol. Microbiol.">
        <title>Epidermidibacterium keratini gen. nov., sp. nov., a member of the family Sporichthyaceae, isolated from keratin epidermis.</title>
        <authorList>
            <person name="Lee D.G."/>
            <person name="Trujillo M.E."/>
            <person name="Kang S."/>
            <person name="Nam J.J."/>
            <person name="Kim Y.J."/>
        </authorList>
    </citation>
    <scope>NUCLEOTIDE SEQUENCE [LARGE SCALE GENOMIC DNA]</scope>
    <source>
        <strain evidence="2 3">EPI-7</strain>
    </source>
</reference>
<dbReference type="SMART" id="SM00418">
    <property type="entry name" value="HTH_ARSR"/>
    <property type="match status" value="1"/>
</dbReference>
<dbReference type="InParanoid" id="A0A7L4YUW3"/>
<accession>A0A7L4YUW3</accession>
<dbReference type="AlphaFoldDB" id="A0A7L4YUW3"/>
<dbReference type="PANTHER" id="PTHR30363:SF28">
    <property type="entry name" value="TRANSCRIPTIONAL REGULATORY PROTEIN-RELATED"/>
    <property type="match status" value="1"/>
</dbReference>
<dbReference type="InterPro" id="IPR050313">
    <property type="entry name" value="Carb_Metab_HTH_regulators"/>
</dbReference>
<dbReference type="Proteomes" id="UP000463857">
    <property type="component" value="Chromosome"/>
</dbReference>
<dbReference type="InterPro" id="IPR011991">
    <property type="entry name" value="ArsR-like_HTH"/>
</dbReference>
<dbReference type="PROSITE" id="PS50987">
    <property type="entry name" value="HTH_ARSR_2"/>
    <property type="match status" value="1"/>
</dbReference>
<dbReference type="InterPro" id="IPR036388">
    <property type="entry name" value="WH-like_DNA-bd_sf"/>
</dbReference>